<dbReference type="SUPFAM" id="SSF47095">
    <property type="entry name" value="HMG-box"/>
    <property type="match status" value="1"/>
</dbReference>
<dbReference type="HOGENOM" id="CLU_679834_0_0_1"/>
<dbReference type="Proteomes" id="UP000054477">
    <property type="component" value="Unassembled WGS sequence"/>
</dbReference>
<evidence type="ECO:0000256" key="4">
    <source>
        <dbReference type="SAM" id="MobiDB-lite"/>
    </source>
</evidence>
<keyword evidence="2 3" id="KW-0539">Nucleus</keyword>
<dbReference type="PROSITE" id="PS50118">
    <property type="entry name" value="HMG_BOX_2"/>
    <property type="match status" value="1"/>
</dbReference>
<protein>
    <recommendedName>
        <fullName evidence="5">HMG box domain-containing protein</fullName>
    </recommendedName>
</protein>
<keyword evidence="1 3" id="KW-0238">DNA-binding</keyword>
<evidence type="ECO:0000313" key="7">
    <source>
        <dbReference type="Proteomes" id="UP000054477"/>
    </source>
</evidence>
<dbReference type="GO" id="GO:0000978">
    <property type="term" value="F:RNA polymerase II cis-regulatory region sequence-specific DNA binding"/>
    <property type="evidence" value="ECO:0007669"/>
    <property type="project" value="TreeGrafter"/>
</dbReference>
<evidence type="ECO:0000256" key="2">
    <source>
        <dbReference type="ARBA" id="ARBA00023242"/>
    </source>
</evidence>
<feature type="compositionally biased region" description="Low complexity" evidence="4">
    <location>
        <begin position="95"/>
        <end position="114"/>
    </location>
</feature>
<dbReference type="Gene3D" id="1.10.30.10">
    <property type="entry name" value="High mobility group box domain"/>
    <property type="match status" value="1"/>
</dbReference>
<feature type="region of interest" description="Disordered" evidence="4">
    <location>
        <begin position="67"/>
        <end position="135"/>
    </location>
</feature>
<feature type="DNA-binding region" description="HMG box" evidence="3">
    <location>
        <begin position="126"/>
        <end position="194"/>
    </location>
</feature>
<dbReference type="InterPro" id="IPR009071">
    <property type="entry name" value="HMG_box_dom"/>
</dbReference>
<evidence type="ECO:0000259" key="5">
    <source>
        <dbReference type="PROSITE" id="PS50118"/>
    </source>
</evidence>
<feature type="compositionally biased region" description="Basic and acidic residues" evidence="4">
    <location>
        <begin position="212"/>
        <end position="226"/>
    </location>
</feature>
<dbReference type="AlphaFoldDB" id="A0A0C9XEN7"/>
<keyword evidence="7" id="KW-1185">Reference proteome</keyword>
<name>A0A0C9XEN7_9AGAR</name>
<dbReference type="STRING" id="1095629.A0A0C9XEN7"/>
<dbReference type="CDD" id="cd01389">
    <property type="entry name" value="HMG-box_ROX1-like"/>
    <property type="match status" value="1"/>
</dbReference>
<organism evidence="6 7">
    <name type="scientific">Laccaria amethystina LaAM-08-1</name>
    <dbReference type="NCBI Taxonomy" id="1095629"/>
    <lineage>
        <taxon>Eukaryota</taxon>
        <taxon>Fungi</taxon>
        <taxon>Dikarya</taxon>
        <taxon>Basidiomycota</taxon>
        <taxon>Agaricomycotina</taxon>
        <taxon>Agaricomycetes</taxon>
        <taxon>Agaricomycetidae</taxon>
        <taxon>Agaricales</taxon>
        <taxon>Agaricineae</taxon>
        <taxon>Hydnangiaceae</taxon>
        <taxon>Laccaria</taxon>
    </lineage>
</organism>
<dbReference type="InterPro" id="IPR036910">
    <property type="entry name" value="HMG_box_dom_sf"/>
</dbReference>
<feature type="domain" description="HMG box" evidence="5">
    <location>
        <begin position="126"/>
        <end position="194"/>
    </location>
</feature>
<sequence>MPVFRNVRRQSGRLGKQTAVCYDEEGWPILDDVDANGCSTFEARSPSPSPPSSIAIPKLPVFGANYYNGSPTNDCSEESRDESISRPSSRRARSRSSSWTSASSHSSAPYSIQSRPRKKNQKPGHIPRPPNGFLMFRSHYMRNNTTPEANKLQNNLSKNAGIVWKKMSPEQQEPYYRLADIAKEEHRIMYPDYCYAPKGLGAKSKSKPKPRSTADSKVAAKPESRSTAKRPFRRRVVYISSPSPTPSLEELPHFVSEEEIVVKQENDSEDEFVPTSEIPALELSPPPVEKKKSPEPEFDLSVQPSHLDRIPEQFGVKPYAALTAMETFLPPLPGSYRGQSSLSLDWDFTGDLPVRDGTFDARFQLGVESLLTFCESSNPECPPSPGYTDSEMEEMVARYFNLDLFCA</sequence>
<reference evidence="7" key="2">
    <citation type="submission" date="2015-01" db="EMBL/GenBank/DDBJ databases">
        <title>Evolutionary Origins and Diversification of the Mycorrhizal Mutualists.</title>
        <authorList>
            <consortium name="DOE Joint Genome Institute"/>
            <consortium name="Mycorrhizal Genomics Consortium"/>
            <person name="Kohler A."/>
            <person name="Kuo A."/>
            <person name="Nagy L.G."/>
            <person name="Floudas D."/>
            <person name="Copeland A."/>
            <person name="Barry K.W."/>
            <person name="Cichocki N."/>
            <person name="Veneault-Fourrey C."/>
            <person name="LaButti K."/>
            <person name="Lindquist E.A."/>
            <person name="Lipzen A."/>
            <person name="Lundell T."/>
            <person name="Morin E."/>
            <person name="Murat C."/>
            <person name="Riley R."/>
            <person name="Ohm R."/>
            <person name="Sun H."/>
            <person name="Tunlid A."/>
            <person name="Henrissat B."/>
            <person name="Grigoriev I.V."/>
            <person name="Hibbett D.S."/>
            <person name="Martin F."/>
        </authorList>
    </citation>
    <scope>NUCLEOTIDE SEQUENCE [LARGE SCALE GENOMIC DNA]</scope>
    <source>
        <strain evidence="7">LaAM-08-1</strain>
    </source>
</reference>
<gene>
    <name evidence="6" type="ORF">K443DRAFT_7978</name>
</gene>
<proteinExistence type="predicted"/>
<dbReference type="OrthoDB" id="6247875at2759"/>
<reference evidence="6 7" key="1">
    <citation type="submission" date="2014-04" db="EMBL/GenBank/DDBJ databases">
        <authorList>
            <consortium name="DOE Joint Genome Institute"/>
            <person name="Kuo A."/>
            <person name="Kohler A."/>
            <person name="Nagy L.G."/>
            <person name="Floudas D."/>
            <person name="Copeland A."/>
            <person name="Barry K.W."/>
            <person name="Cichocki N."/>
            <person name="Veneault-Fourrey C."/>
            <person name="LaButti K."/>
            <person name="Lindquist E.A."/>
            <person name="Lipzen A."/>
            <person name="Lundell T."/>
            <person name="Morin E."/>
            <person name="Murat C."/>
            <person name="Sun H."/>
            <person name="Tunlid A."/>
            <person name="Henrissat B."/>
            <person name="Grigoriev I.V."/>
            <person name="Hibbett D.S."/>
            <person name="Martin F."/>
            <person name="Nordberg H.P."/>
            <person name="Cantor M.N."/>
            <person name="Hua S.X."/>
        </authorList>
    </citation>
    <scope>NUCLEOTIDE SEQUENCE [LARGE SCALE GENOMIC DNA]</scope>
    <source>
        <strain evidence="6 7">LaAM-08-1</strain>
    </source>
</reference>
<dbReference type="PANTHER" id="PTHR45789">
    <property type="entry name" value="FI18025P1"/>
    <property type="match status" value="1"/>
</dbReference>
<evidence type="ECO:0000256" key="3">
    <source>
        <dbReference type="PROSITE-ProRule" id="PRU00267"/>
    </source>
</evidence>
<dbReference type="GO" id="GO:0005634">
    <property type="term" value="C:nucleus"/>
    <property type="evidence" value="ECO:0007669"/>
    <property type="project" value="UniProtKB-UniRule"/>
</dbReference>
<dbReference type="SMART" id="SM00398">
    <property type="entry name" value="HMG"/>
    <property type="match status" value="1"/>
</dbReference>
<dbReference type="Pfam" id="PF00505">
    <property type="entry name" value="HMG_box"/>
    <property type="match status" value="1"/>
</dbReference>
<evidence type="ECO:0000313" key="6">
    <source>
        <dbReference type="EMBL" id="KIK00039.1"/>
    </source>
</evidence>
<feature type="region of interest" description="Disordered" evidence="4">
    <location>
        <begin position="199"/>
        <end position="228"/>
    </location>
</feature>
<evidence type="ECO:0000256" key="1">
    <source>
        <dbReference type="ARBA" id="ARBA00023125"/>
    </source>
</evidence>
<accession>A0A0C9XEN7</accession>
<dbReference type="EMBL" id="KN838634">
    <property type="protein sequence ID" value="KIK00039.1"/>
    <property type="molecule type" value="Genomic_DNA"/>
</dbReference>
<dbReference type="GO" id="GO:0000981">
    <property type="term" value="F:DNA-binding transcription factor activity, RNA polymerase II-specific"/>
    <property type="evidence" value="ECO:0007669"/>
    <property type="project" value="TreeGrafter"/>
</dbReference>
<dbReference type="InterPro" id="IPR051356">
    <property type="entry name" value="SOX/SOX-like_TF"/>
</dbReference>
<dbReference type="PANTHER" id="PTHR45789:SF2">
    <property type="entry name" value="FI18025P1"/>
    <property type="match status" value="1"/>
</dbReference>